<protein>
    <submittedName>
        <fullName evidence="1">Uncharacterized protein</fullName>
    </submittedName>
</protein>
<dbReference type="RefSeq" id="WP_203993112.1">
    <property type="nucleotide sequence ID" value="NZ_BOOU01000089.1"/>
</dbReference>
<sequence length="82" mass="8866">MQMEFGCAAGGEQAYGHRRHRPALITDMRGALKISAAPPAGRRSPMCRGHGSPHATATGDTVDLCLDKIPYLPCVRDTHAFY</sequence>
<proteinExistence type="predicted"/>
<dbReference type="AlphaFoldDB" id="A0A919RC03"/>
<evidence type="ECO:0000313" key="1">
    <source>
        <dbReference type="EMBL" id="GII81202.1"/>
    </source>
</evidence>
<evidence type="ECO:0000313" key="2">
    <source>
        <dbReference type="Proteomes" id="UP000655287"/>
    </source>
</evidence>
<reference evidence="1" key="1">
    <citation type="submission" date="2021-01" db="EMBL/GenBank/DDBJ databases">
        <title>Whole genome shotgun sequence of Sphaerisporangium rufum NBRC 109079.</title>
        <authorList>
            <person name="Komaki H."/>
            <person name="Tamura T."/>
        </authorList>
    </citation>
    <scope>NUCLEOTIDE SEQUENCE</scope>
    <source>
        <strain evidence="1">NBRC 109079</strain>
    </source>
</reference>
<organism evidence="1 2">
    <name type="scientific">Sphaerisporangium rufum</name>
    <dbReference type="NCBI Taxonomy" id="1381558"/>
    <lineage>
        <taxon>Bacteria</taxon>
        <taxon>Bacillati</taxon>
        <taxon>Actinomycetota</taxon>
        <taxon>Actinomycetes</taxon>
        <taxon>Streptosporangiales</taxon>
        <taxon>Streptosporangiaceae</taxon>
        <taxon>Sphaerisporangium</taxon>
    </lineage>
</organism>
<keyword evidence="2" id="KW-1185">Reference proteome</keyword>
<gene>
    <name evidence="1" type="ORF">Sru01_61840</name>
</gene>
<dbReference type="EMBL" id="BOOU01000089">
    <property type="protein sequence ID" value="GII81202.1"/>
    <property type="molecule type" value="Genomic_DNA"/>
</dbReference>
<name>A0A919RC03_9ACTN</name>
<comment type="caution">
    <text evidence="1">The sequence shown here is derived from an EMBL/GenBank/DDBJ whole genome shotgun (WGS) entry which is preliminary data.</text>
</comment>
<accession>A0A919RC03</accession>
<dbReference type="Proteomes" id="UP000655287">
    <property type="component" value="Unassembled WGS sequence"/>
</dbReference>